<dbReference type="OrthoDB" id="6624682at2759"/>
<evidence type="ECO:0000256" key="2">
    <source>
        <dbReference type="SAM" id="Phobius"/>
    </source>
</evidence>
<evidence type="ECO:0000313" key="3">
    <source>
        <dbReference type="EMBL" id="KAJ6638261.1"/>
    </source>
</evidence>
<organism evidence="3 4">
    <name type="scientific">Pseudolycoriella hygida</name>
    <dbReference type="NCBI Taxonomy" id="35572"/>
    <lineage>
        <taxon>Eukaryota</taxon>
        <taxon>Metazoa</taxon>
        <taxon>Ecdysozoa</taxon>
        <taxon>Arthropoda</taxon>
        <taxon>Hexapoda</taxon>
        <taxon>Insecta</taxon>
        <taxon>Pterygota</taxon>
        <taxon>Neoptera</taxon>
        <taxon>Endopterygota</taxon>
        <taxon>Diptera</taxon>
        <taxon>Nematocera</taxon>
        <taxon>Sciaroidea</taxon>
        <taxon>Sciaridae</taxon>
        <taxon>Pseudolycoriella</taxon>
    </lineage>
</organism>
<gene>
    <name evidence="3" type="ORF">Bhyg_10995</name>
</gene>
<feature type="region of interest" description="Disordered" evidence="1">
    <location>
        <begin position="686"/>
        <end position="708"/>
    </location>
</feature>
<name>A0A9Q0MUG3_9DIPT</name>
<proteinExistence type="predicted"/>
<dbReference type="AlphaFoldDB" id="A0A9Q0MUG3"/>
<dbReference type="Proteomes" id="UP001151699">
    <property type="component" value="Chromosome X"/>
</dbReference>
<reference evidence="3" key="1">
    <citation type="submission" date="2022-07" db="EMBL/GenBank/DDBJ databases">
        <authorList>
            <person name="Trinca V."/>
            <person name="Uliana J.V.C."/>
            <person name="Torres T.T."/>
            <person name="Ward R.J."/>
            <person name="Monesi N."/>
        </authorList>
    </citation>
    <scope>NUCLEOTIDE SEQUENCE</scope>
    <source>
        <strain evidence="3">HSMRA1968</strain>
        <tissue evidence="3">Whole embryos</tissue>
    </source>
</reference>
<feature type="transmembrane region" description="Helical" evidence="2">
    <location>
        <begin position="369"/>
        <end position="390"/>
    </location>
</feature>
<feature type="region of interest" description="Disordered" evidence="1">
    <location>
        <begin position="535"/>
        <end position="559"/>
    </location>
</feature>
<protein>
    <submittedName>
        <fullName evidence="3">Uncharacterized protein</fullName>
    </submittedName>
</protein>
<sequence>MWGDSEKWKTFWKIYILGLISFTLGLDSRLYKAQGDHLFQNSLQSSEYDIRLEDFFWTGSGDGPPSYKKSVIDKNNGRDTIIKTSTVVATVYIDGNMNMKDLESDPLCLHDCTESNTYASGYLPSDRRYWLLTVLAGYFSQEDYPIIEDKLSKLYRLAFTRQQSWHLGISHNNFGNHTDTRKKRLTTMNVSMYSHQIFQDQIENAKKSGTATNQQMKSRRFNKREVMNATMDSKDTYIIAPSARRKHGSNDRDSRRISVVVHNITSLVSDDTRTADGGDYSATTNRNQSIGNQTEIIYSVFVDRKPVLAKTAADDMKLVTEDEVAQVMEKLVFIKAEPYLREPQATPLAPATGGSQNSNLIAVIGDNPAVLIVGIVATVLLIVLLVGLLLMTRAKRKRSAEVKRLTASRSFRNESSSHLEVIEKVDNEIGIENVAFVNDADNFGKKETDSLNVQQKKTENPILHFPHPPLSSPSSSTSDSSIFYPKRRSRLDVQNILDEKPVTHFDSKNAEAPIYATVAKKKEGRKKMKRKYLSENKVGSMDERHTNSSHSSAYSEVFDGSEKGNNLLERDAKRPLQQYNKNKILQDNKFSVRSPDDELESPTEAFNKEILRALQRGRSPGDSISIGSYLSMASVRSFPKCTVPEPLSRVLEPVSMTHLDHSEIEGSDTGGIPRIVDAQYKIGHNGNENDRNMEADGGLSRSQSDGADPGVLNWGVHKKIMESQEVMSPLRDPALTRTRFEGLLEGAIKLYSNDDTRNDNGNNDVPGAIRPIENKSKSAMDMYRSRGVLSRSISEHKCNRPFTAVPSKPIHENRTTPPSPYNKKAWGSSAPSPLIRPLSAGPFHNPESPSVDVVRVLAPQSSSMLSTAPLIQAIQNELKKFHK</sequence>
<keyword evidence="4" id="KW-1185">Reference proteome</keyword>
<keyword evidence="2" id="KW-0812">Transmembrane</keyword>
<feature type="region of interest" description="Disordered" evidence="1">
    <location>
        <begin position="800"/>
        <end position="849"/>
    </location>
</feature>
<accession>A0A9Q0MUG3</accession>
<keyword evidence="2" id="KW-1133">Transmembrane helix</keyword>
<dbReference type="EMBL" id="WJQU01000003">
    <property type="protein sequence ID" value="KAJ6638261.1"/>
    <property type="molecule type" value="Genomic_DNA"/>
</dbReference>
<keyword evidence="2" id="KW-0472">Membrane</keyword>
<evidence type="ECO:0000256" key="1">
    <source>
        <dbReference type="SAM" id="MobiDB-lite"/>
    </source>
</evidence>
<evidence type="ECO:0000313" key="4">
    <source>
        <dbReference type="Proteomes" id="UP001151699"/>
    </source>
</evidence>
<feature type="region of interest" description="Disordered" evidence="1">
    <location>
        <begin position="461"/>
        <end position="482"/>
    </location>
</feature>
<feature type="compositionally biased region" description="Low complexity" evidence="1">
    <location>
        <begin position="472"/>
        <end position="481"/>
    </location>
</feature>
<comment type="caution">
    <text evidence="3">The sequence shown here is derived from an EMBL/GenBank/DDBJ whole genome shotgun (WGS) entry which is preliminary data.</text>
</comment>